<dbReference type="KEGG" id="alm:AO498_08740"/>
<dbReference type="Proteomes" id="UP000073816">
    <property type="component" value="Chromosome"/>
</dbReference>
<evidence type="ECO:0000313" key="1">
    <source>
        <dbReference type="EMBL" id="AMQ56502.1"/>
    </source>
</evidence>
<organism evidence="1 2">
    <name type="scientific">Algoriphagus sanaruensis</name>
    <dbReference type="NCBI Taxonomy" id="1727163"/>
    <lineage>
        <taxon>Bacteria</taxon>
        <taxon>Pseudomonadati</taxon>
        <taxon>Bacteroidota</taxon>
        <taxon>Cytophagia</taxon>
        <taxon>Cytophagales</taxon>
        <taxon>Cyclobacteriaceae</taxon>
        <taxon>Algoriphagus</taxon>
    </lineage>
</organism>
<accession>A0A142EMZ7</accession>
<name>A0A142EMZ7_9BACT</name>
<dbReference type="EMBL" id="CP012836">
    <property type="protein sequence ID" value="AMQ56502.1"/>
    <property type="molecule type" value="Genomic_DNA"/>
</dbReference>
<dbReference type="STRING" id="1727163.AO498_08740"/>
<sequence>MLIAILSACSNVPKAVPSKKWSELAKKEGLGMDLEILLEHFRPPANKTASIPIFYFYLKFTYERIKIDQFWP</sequence>
<proteinExistence type="predicted"/>
<protein>
    <submittedName>
        <fullName evidence="1">Uncharacterized protein</fullName>
    </submittedName>
</protein>
<dbReference type="AlphaFoldDB" id="A0A142EMZ7"/>
<dbReference type="PATRIC" id="fig|1727163.4.peg.1824"/>
<reference evidence="1 2" key="2">
    <citation type="journal article" date="2016" name="Genome Announc.">
        <title>Complete Genome Sequence of Algoriphagus sp. Strain M8-2, Isolated from a Brackish Lake.</title>
        <authorList>
            <person name="Muraguchi Y."/>
            <person name="Kushimoto K."/>
            <person name="Ohtsubo Y."/>
            <person name="Suzuki T."/>
            <person name="Dohra H."/>
            <person name="Kimbara K."/>
            <person name="Shintani M."/>
        </authorList>
    </citation>
    <scope>NUCLEOTIDE SEQUENCE [LARGE SCALE GENOMIC DNA]</scope>
    <source>
        <strain evidence="1 2">M8-2</strain>
    </source>
</reference>
<reference evidence="2" key="1">
    <citation type="submission" date="2015-09" db="EMBL/GenBank/DDBJ databases">
        <title>Complete sequence of Algoriphagus sp. M8-2.</title>
        <authorList>
            <person name="Shintani M."/>
        </authorList>
    </citation>
    <scope>NUCLEOTIDE SEQUENCE [LARGE SCALE GENOMIC DNA]</scope>
    <source>
        <strain evidence="2">M8-2</strain>
    </source>
</reference>
<gene>
    <name evidence="1" type="ORF">AO498_08740</name>
</gene>
<keyword evidence="2" id="KW-1185">Reference proteome</keyword>
<evidence type="ECO:0000313" key="2">
    <source>
        <dbReference type="Proteomes" id="UP000073816"/>
    </source>
</evidence>